<name>X1P8D5_9ZZZZ</name>
<sequence>MEKILFWIYLANAVLLISHEIDSAYWKEWDLFKLPGGITGFLIIHFPLLFFILYGLILVFQQSFAGLIFSLILSFGGLFAFTIHMYFIRKGRKEFKMPVSLFILFSTLIVSVVQATITVYLLAI</sequence>
<comment type="caution">
    <text evidence="2">The sequence shown here is derived from an EMBL/GenBank/DDBJ whole genome shotgun (WGS) entry which is preliminary data.</text>
</comment>
<evidence type="ECO:0000256" key="1">
    <source>
        <dbReference type="SAM" id="Phobius"/>
    </source>
</evidence>
<evidence type="ECO:0008006" key="3">
    <source>
        <dbReference type="Google" id="ProtNLM"/>
    </source>
</evidence>
<reference evidence="2" key="1">
    <citation type="journal article" date="2014" name="Front. Microbiol.">
        <title>High frequency of phylogenetically diverse reductive dehalogenase-homologous genes in deep subseafloor sedimentary metagenomes.</title>
        <authorList>
            <person name="Kawai M."/>
            <person name="Futagami T."/>
            <person name="Toyoda A."/>
            <person name="Takaki Y."/>
            <person name="Nishi S."/>
            <person name="Hori S."/>
            <person name="Arai W."/>
            <person name="Tsubouchi T."/>
            <person name="Morono Y."/>
            <person name="Uchiyama I."/>
            <person name="Ito T."/>
            <person name="Fujiyama A."/>
            <person name="Inagaki F."/>
            <person name="Takami H."/>
        </authorList>
    </citation>
    <scope>NUCLEOTIDE SEQUENCE</scope>
    <source>
        <strain evidence="2">Expedition CK06-06</strain>
    </source>
</reference>
<dbReference type="InterPro" id="IPR046559">
    <property type="entry name" value="DUF6713"/>
</dbReference>
<organism evidence="2">
    <name type="scientific">marine sediment metagenome</name>
    <dbReference type="NCBI Taxonomy" id="412755"/>
    <lineage>
        <taxon>unclassified sequences</taxon>
        <taxon>metagenomes</taxon>
        <taxon>ecological metagenomes</taxon>
    </lineage>
</organism>
<dbReference type="Pfam" id="PF20460">
    <property type="entry name" value="DUF6713"/>
    <property type="match status" value="1"/>
</dbReference>
<feature type="transmembrane region" description="Helical" evidence="1">
    <location>
        <begin position="66"/>
        <end position="87"/>
    </location>
</feature>
<feature type="transmembrane region" description="Helical" evidence="1">
    <location>
        <begin position="6"/>
        <end position="26"/>
    </location>
</feature>
<dbReference type="EMBL" id="BARV01027262">
    <property type="protein sequence ID" value="GAI35295.1"/>
    <property type="molecule type" value="Genomic_DNA"/>
</dbReference>
<accession>X1P8D5</accession>
<keyword evidence="1" id="KW-0472">Membrane</keyword>
<dbReference type="AlphaFoldDB" id="X1P8D5"/>
<proteinExistence type="predicted"/>
<keyword evidence="1" id="KW-0812">Transmembrane</keyword>
<keyword evidence="1" id="KW-1133">Transmembrane helix</keyword>
<gene>
    <name evidence="2" type="ORF">S06H3_43902</name>
</gene>
<evidence type="ECO:0000313" key="2">
    <source>
        <dbReference type="EMBL" id="GAI35295.1"/>
    </source>
</evidence>
<feature type="transmembrane region" description="Helical" evidence="1">
    <location>
        <begin position="38"/>
        <end position="60"/>
    </location>
</feature>
<protein>
    <recommendedName>
        <fullName evidence="3">HXXEE domain-containing protein</fullName>
    </recommendedName>
</protein>
<feature type="transmembrane region" description="Helical" evidence="1">
    <location>
        <begin position="99"/>
        <end position="123"/>
    </location>
</feature>